<feature type="domain" description="Phosphoribosylformylglycinamidine synthase linker" evidence="19">
    <location>
        <begin position="169"/>
        <end position="217"/>
    </location>
</feature>
<dbReference type="Pfam" id="PF13507">
    <property type="entry name" value="GATase_5"/>
    <property type="match status" value="1"/>
</dbReference>
<evidence type="ECO:0000256" key="5">
    <source>
        <dbReference type="ARBA" id="ARBA00022490"/>
    </source>
</evidence>
<comment type="pathway">
    <text evidence="2">Purine metabolism; IMP biosynthesis via de novo pathway; 5-amino-1-(5-phospho-D-ribosyl)imidazole from N(2)-formyl-N(1)-(5-phospho-D-ribosyl)glycinamide: step 1/2.</text>
</comment>
<evidence type="ECO:0000256" key="11">
    <source>
        <dbReference type="ARBA" id="ARBA00022840"/>
    </source>
</evidence>
<dbReference type="InterPro" id="IPR055181">
    <property type="entry name" value="FGAR-AT_PurM_N-like"/>
</dbReference>
<dbReference type="FunFam" id="3.90.650.10:FF:000008">
    <property type="entry name" value="Phosphoribosylformylglycinamidine synthase"/>
    <property type="match status" value="1"/>
</dbReference>
<dbReference type="GO" id="GO:0046872">
    <property type="term" value="F:metal ion binding"/>
    <property type="evidence" value="ECO:0007669"/>
    <property type="project" value="UniProtKB-KW"/>
</dbReference>
<dbReference type="FunFam" id="3.30.1330.10:FF:000007">
    <property type="entry name" value="Phosphoribosylformylglycinamidine synthase, putative"/>
    <property type="match status" value="1"/>
</dbReference>
<organism evidence="22 23">
    <name type="scientific">Sinocyclocheilus rhinocerous</name>
    <dbReference type="NCBI Taxonomy" id="307959"/>
    <lineage>
        <taxon>Eukaryota</taxon>
        <taxon>Metazoa</taxon>
        <taxon>Chordata</taxon>
        <taxon>Craniata</taxon>
        <taxon>Vertebrata</taxon>
        <taxon>Euteleostomi</taxon>
        <taxon>Actinopterygii</taxon>
        <taxon>Neopterygii</taxon>
        <taxon>Teleostei</taxon>
        <taxon>Ostariophysi</taxon>
        <taxon>Cypriniformes</taxon>
        <taxon>Cyprinidae</taxon>
        <taxon>Cyprininae</taxon>
        <taxon>Sinocyclocheilus</taxon>
    </lineage>
</organism>
<dbReference type="PROSITE" id="PS51273">
    <property type="entry name" value="GATASE_TYPE_1"/>
    <property type="match status" value="1"/>
</dbReference>
<dbReference type="FunFam" id="3.30.1330.10:FF:000010">
    <property type="entry name" value="Phosphoribosylformylglycinamidine synthase"/>
    <property type="match status" value="1"/>
</dbReference>
<dbReference type="Ensembl" id="ENSSRHT00000023270.1">
    <property type="protein sequence ID" value="ENSSRHP00000022581.1"/>
    <property type="gene ID" value="ENSSRHG00000011938.1"/>
</dbReference>
<accession>A0A673H9S4</accession>
<dbReference type="CDD" id="cd02204">
    <property type="entry name" value="PurL_repeat2"/>
    <property type="match status" value="1"/>
</dbReference>
<dbReference type="PANTHER" id="PTHR10099">
    <property type="entry name" value="PHOSPHORIBOSYLFORMYLGLYCINAMIDINE SYNTHASE"/>
    <property type="match status" value="1"/>
</dbReference>
<evidence type="ECO:0000259" key="21">
    <source>
        <dbReference type="Pfam" id="PF22689"/>
    </source>
</evidence>
<evidence type="ECO:0000256" key="3">
    <source>
        <dbReference type="ARBA" id="ARBA00008608"/>
    </source>
</evidence>
<comment type="subcellular location">
    <subcellularLocation>
        <location evidence="1">Cytoplasm</location>
    </subcellularLocation>
</comment>
<proteinExistence type="inferred from homology"/>
<dbReference type="SUPFAM" id="SSF52317">
    <property type="entry name" value="Class I glutamine amidotransferase-like"/>
    <property type="match status" value="1"/>
</dbReference>
<dbReference type="InterPro" id="IPR036676">
    <property type="entry name" value="PurM-like_C_sf"/>
</dbReference>
<dbReference type="SUPFAM" id="SSF82697">
    <property type="entry name" value="PurS-like"/>
    <property type="match status" value="1"/>
</dbReference>
<dbReference type="Proteomes" id="UP000472270">
    <property type="component" value="Unassembled WGS sequence"/>
</dbReference>
<comment type="similarity">
    <text evidence="3">In the N-terminal section; belongs to the FGAMS family.</text>
</comment>
<dbReference type="CDD" id="cd01740">
    <property type="entry name" value="GATase1_FGAR_AT"/>
    <property type="match status" value="1"/>
</dbReference>
<feature type="domain" description="FGAR-AT PurM N-terminal-like" evidence="21">
    <location>
        <begin position="654"/>
        <end position="807"/>
    </location>
</feature>
<evidence type="ECO:0000313" key="22">
    <source>
        <dbReference type="Ensembl" id="ENSSRHP00000022581.1"/>
    </source>
</evidence>
<dbReference type="Gene3D" id="1.10.8.750">
    <property type="entry name" value="Phosphoribosylformylglycinamidine synthase, linker domain"/>
    <property type="match status" value="1"/>
</dbReference>
<evidence type="ECO:0000259" key="20">
    <source>
        <dbReference type="Pfam" id="PF18076"/>
    </source>
</evidence>
<dbReference type="Pfam" id="PF02769">
    <property type="entry name" value="AIRS_C"/>
    <property type="match status" value="2"/>
</dbReference>
<keyword evidence="6" id="KW-0597">Phosphoprotein</keyword>
<feature type="domain" description="PurM-like C-terminal" evidence="18">
    <location>
        <begin position="430"/>
        <end position="587"/>
    </location>
</feature>
<evidence type="ECO:0000256" key="6">
    <source>
        <dbReference type="ARBA" id="ARBA00022553"/>
    </source>
</evidence>
<dbReference type="SMART" id="SM01211">
    <property type="entry name" value="GATase_5"/>
    <property type="match status" value="1"/>
</dbReference>
<reference evidence="22" key="1">
    <citation type="submission" date="2025-08" db="UniProtKB">
        <authorList>
            <consortium name="Ensembl"/>
        </authorList>
    </citation>
    <scope>IDENTIFICATION</scope>
</reference>
<gene>
    <name evidence="22" type="primary">LOC107737373</name>
</gene>
<feature type="domain" description="PurM-like C-terminal" evidence="18">
    <location>
        <begin position="840"/>
        <end position="962"/>
    </location>
</feature>
<dbReference type="GO" id="GO:0005737">
    <property type="term" value="C:cytoplasm"/>
    <property type="evidence" value="ECO:0007669"/>
    <property type="project" value="UniProtKB-SubCell"/>
</dbReference>
<protein>
    <recommendedName>
        <fullName evidence="17">Phosphoribosylformylglycinamidine synthase</fullName>
        <ecNumber evidence="4">6.3.5.3</ecNumber>
    </recommendedName>
    <alternativeName>
        <fullName evidence="15">Formylglycinamide ribonucleotide amidotransferase</fullName>
    </alternativeName>
    <alternativeName>
        <fullName evidence="14">Formylglycinamide ribotide amidotransferase</fullName>
    </alternativeName>
</protein>
<dbReference type="InterPro" id="IPR040707">
    <property type="entry name" value="FGAR-AT_N"/>
</dbReference>
<dbReference type="Pfam" id="PF18076">
    <property type="entry name" value="FGAR-AT_N"/>
    <property type="match status" value="1"/>
</dbReference>
<dbReference type="InterPro" id="IPR041609">
    <property type="entry name" value="PurL_linker"/>
</dbReference>
<feature type="domain" description="Phosphoribosylformylglycinamidine synthase N-terminal" evidence="20">
    <location>
        <begin position="65"/>
        <end position="142"/>
    </location>
</feature>
<dbReference type="NCBIfam" id="NF003672">
    <property type="entry name" value="PRK05297.1"/>
    <property type="match status" value="1"/>
</dbReference>
<dbReference type="CDD" id="cd02203">
    <property type="entry name" value="PurL_repeat1"/>
    <property type="match status" value="1"/>
</dbReference>
<keyword evidence="10" id="KW-0658">Purine biosynthesis</keyword>
<dbReference type="SUPFAM" id="SSF55326">
    <property type="entry name" value="PurM N-terminal domain-like"/>
    <property type="match status" value="2"/>
</dbReference>
<keyword evidence="5" id="KW-0963">Cytoplasm</keyword>
<evidence type="ECO:0000313" key="23">
    <source>
        <dbReference type="Proteomes" id="UP000472270"/>
    </source>
</evidence>
<dbReference type="UniPathway" id="UPA00074">
    <property type="reaction ID" value="UER00128"/>
</dbReference>
<keyword evidence="11" id="KW-0067">ATP-binding</keyword>
<dbReference type="InterPro" id="IPR036604">
    <property type="entry name" value="PurS-like_sf"/>
</dbReference>
<evidence type="ECO:0000256" key="12">
    <source>
        <dbReference type="ARBA" id="ARBA00022842"/>
    </source>
</evidence>
<dbReference type="InterPro" id="IPR010918">
    <property type="entry name" value="PurM-like_C_dom"/>
</dbReference>
<keyword evidence="23" id="KW-1185">Reference proteome</keyword>
<dbReference type="HAMAP" id="MF_00419">
    <property type="entry name" value="PurL_1"/>
    <property type="match status" value="1"/>
</dbReference>
<dbReference type="SUPFAM" id="SSF56042">
    <property type="entry name" value="PurM C-terminal domain-like"/>
    <property type="match status" value="2"/>
</dbReference>
<dbReference type="GO" id="GO:0006189">
    <property type="term" value="P:'de novo' IMP biosynthetic process"/>
    <property type="evidence" value="ECO:0007669"/>
    <property type="project" value="UniProtKB-UniPathway"/>
</dbReference>
<dbReference type="Gene3D" id="3.90.650.10">
    <property type="entry name" value="PurM-like C-terminal domain"/>
    <property type="match status" value="2"/>
</dbReference>
<keyword evidence="9" id="KW-0547">Nucleotide-binding</keyword>
<evidence type="ECO:0000256" key="14">
    <source>
        <dbReference type="ARBA" id="ARBA00029823"/>
    </source>
</evidence>
<dbReference type="EC" id="6.3.5.3" evidence="4"/>
<evidence type="ECO:0000256" key="10">
    <source>
        <dbReference type="ARBA" id="ARBA00022755"/>
    </source>
</evidence>
<dbReference type="GO" id="GO:0005524">
    <property type="term" value="F:ATP binding"/>
    <property type="evidence" value="ECO:0007669"/>
    <property type="project" value="UniProtKB-KW"/>
</dbReference>
<evidence type="ECO:0000256" key="9">
    <source>
        <dbReference type="ARBA" id="ARBA00022741"/>
    </source>
</evidence>
<evidence type="ECO:0000256" key="8">
    <source>
        <dbReference type="ARBA" id="ARBA00022723"/>
    </source>
</evidence>
<dbReference type="PANTHER" id="PTHR10099:SF1">
    <property type="entry name" value="PHOSPHORIBOSYLFORMYLGLYCINAMIDINE SYNTHASE"/>
    <property type="match status" value="1"/>
</dbReference>
<keyword evidence="7" id="KW-0436">Ligase</keyword>
<dbReference type="NCBIfam" id="TIGR01735">
    <property type="entry name" value="FGAM_synt"/>
    <property type="match status" value="1"/>
</dbReference>
<evidence type="ECO:0000256" key="17">
    <source>
        <dbReference type="ARBA" id="ARBA00071729"/>
    </source>
</evidence>
<comment type="function">
    <text evidence="16">Phosphoribosylformylglycinamidine synthase involved in the purines biosynthetic pathway. Catalyzes the ATP-dependent conversion of formylglycinamide ribonucleotide (FGAR) and glutamine to yield formylglycinamidine ribonucleotide (FGAM) and glutamate.</text>
</comment>
<dbReference type="InterPro" id="IPR029062">
    <property type="entry name" value="Class_I_gatase-like"/>
</dbReference>
<dbReference type="GO" id="GO:0004642">
    <property type="term" value="F:phosphoribosylformylglycinamidine synthase activity"/>
    <property type="evidence" value="ECO:0007669"/>
    <property type="project" value="UniProtKB-EC"/>
</dbReference>
<dbReference type="InterPro" id="IPR036921">
    <property type="entry name" value="PurM-like_N_sf"/>
</dbReference>
<dbReference type="Pfam" id="PF18072">
    <property type="entry name" value="FGAR-AT_linker"/>
    <property type="match status" value="1"/>
</dbReference>
<dbReference type="Gene3D" id="3.30.1330.10">
    <property type="entry name" value="PurM-like, N-terminal domain"/>
    <property type="match status" value="2"/>
</dbReference>
<sequence>MSVLWFYRREEIGEGRVIRRIAQLYPDVTITTELCYNVELDGSDSLSVEHKGILCWLFTPLSVSLSEEPTLKPEDGARMVEIGPRLNFSTAWSTNAVSICRSAGLSRVTRVELSRRHLIKDGEMERLICCLYDSMTECIYSQPITSFAVDIRPQEVFEVDILGKGRAALEKVNDELGLAFDSWDLDYYTALFQRVRRNPTSVECFDLAQSNSEHSRHWFFRGRMIIDGEEQKETLFSLIMGTQHHSNQNNVIKFCDNSSGIKGMEMECMYPTNPAQACPYETRHATRHVIFTAETHNFPTGVAPFSGATTGTGGRIRDVQSAGKGGHVIAGTAGYCFGNLHIPGFVLPWEEKGWEYPSSFAPPLQVAIEASDGASDYGNKFGEPVLAGFARSFGMCLANGERREWIKPIMFSGGLGSIEDQHVKKEQASPGMEVVKIGGPVYRIGVGGGAASSVKVQGDNSSTRDLGAVQRGDAEMEQKMNRALRACLEREEGNPICSIHDQGAGGNGNVLKELSEPAGAIIYTSKFKRGDSTLSVLELWGAEYQESNALLLRPSDRSFLERVCQREKCPVDFVGKITGDGKIVLVDDLGKQTNGLDSDRCPVDLELDWVLGKMPQKEFVLERMAVSLQPLSLPVGLSVLPALERVLRLPAVASKRYLTNKVDRSVTGLVAQQQCVGPLHTPLADVAVVALSPFSLQGAATAIGEQPIKGLVSPAAGARMAVGEALTNLVFARVSALKDVKCSGNWMWAAKLPGEGACLWEACQAMCMVMGQLGVAVDGGKDSLSMAARVSGETVKAPGSLVISVYAVCPDITATVTPDLDDPDGKGVLLYVPVSSGKYRLGGSALAQCYGQLGDSSPDLDQPDKLSACFNTTQSLIQDRLLTAGHDVSDGGLISCLLEMAFAGNRGMDIFPHVSPHSSLSVMEALFSEELGLVLEVCERNASTVCQRYTHAGLLCHRIGRTSGFGPDARVRVSLCGQEVLNEHLPTLRAIWESTSFQLERLQANPLCVQEEEEGLTMTPFHNLESFPYSYLTWKPCAAVVREEGSNGDREMSASLFMAGFEVWDVTMQDLCSGSMTLDPFRAVVFVGGFSYADVLGSAKGWAATVTFNPKAREEFEHFRNRDDTLSLGVCNGCQLMALLGWVGERETGGSDVTLTHNKSGRFESRFVSIGILPSPAIMLKGMEGSALGVWVAHGEGLMQFRSPEAQKKLIGASLAPLRYVDDSGNPTEIYPMNPNGSAQGVAGICSADGRHLAMMPHPERAVLGWQWAWAPQHLRGSLEASPWLSMFHNAAVWCQSS</sequence>
<evidence type="ECO:0000259" key="19">
    <source>
        <dbReference type="Pfam" id="PF18072"/>
    </source>
</evidence>
<keyword evidence="13" id="KW-0315">Glutamine amidotransferase</keyword>
<dbReference type="InterPro" id="IPR010073">
    <property type="entry name" value="PurL_large"/>
</dbReference>
<evidence type="ECO:0000256" key="1">
    <source>
        <dbReference type="ARBA" id="ARBA00004496"/>
    </source>
</evidence>
<name>A0A673H9S4_9TELE</name>
<evidence type="ECO:0000256" key="4">
    <source>
        <dbReference type="ARBA" id="ARBA00012747"/>
    </source>
</evidence>
<keyword evidence="8" id="KW-0479">Metal-binding</keyword>
<evidence type="ECO:0000256" key="2">
    <source>
        <dbReference type="ARBA" id="ARBA00004920"/>
    </source>
</evidence>
<evidence type="ECO:0000259" key="18">
    <source>
        <dbReference type="Pfam" id="PF02769"/>
    </source>
</evidence>
<evidence type="ECO:0000256" key="7">
    <source>
        <dbReference type="ARBA" id="ARBA00022598"/>
    </source>
</evidence>
<evidence type="ECO:0000256" key="15">
    <source>
        <dbReference type="ARBA" id="ARBA00032632"/>
    </source>
</evidence>
<evidence type="ECO:0000256" key="13">
    <source>
        <dbReference type="ARBA" id="ARBA00022962"/>
    </source>
</evidence>
<dbReference type="Pfam" id="PF22689">
    <property type="entry name" value="FGAR-AT_PurM_N-like"/>
    <property type="match status" value="1"/>
</dbReference>
<evidence type="ECO:0000256" key="16">
    <source>
        <dbReference type="ARBA" id="ARBA00057317"/>
    </source>
</evidence>
<dbReference type="FunFam" id="1.10.8.750:FF:000001">
    <property type="entry name" value="Putative phosphoribosylformylglycinamidine synthase"/>
    <property type="match status" value="1"/>
</dbReference>
<dbReference type="Gene3D" id="3.40.50.880">
    <property type="match status" value="1"/>
</dbReference>
<reference evidence="22" key="2">
    <citation type="submission" date="2025-09" db="UniProtKB">
        <authorList>
            <consortium name="Ensembl"/>
        </authorList>
    </citation>
    <scope>IDENTIFICATION</scope>
</reference>
<keyword evidence="12" id="KW-0460">Magnesium</keyword>
<dbReference type="SUPFAM" id="SSF109736">
    <property type="entry name" value="FGAM synthase PurL, linker domain"/>
    <property type="match status" value="1"/>
</dbReference>